<comment type="similarity">
    <text evidence="2">Belongs to the UPF0702 family.</text>
</comment>
<keyword evidence="4 7" id="KW-0812">Transmembrane</keyword>
<dbReference type="RefSeq" id="WP_009709687.1">
    <property type="nucleotide sequence ID" value="NZ_CP048103.1"/>
</dbReference>
<evidence type="ECO:0000313" key="10">
    <source>
        <dbReference type="Proteomes" id="UP000186795"/>
    </source>
</evidence>
<evidence type="ECO:0000256" key="3">
    <source>
        <dbReference type="ARBA" id="ARBA00022475"/>
    </source>
</evidence>
<keyword evidence="6 7" id="KW-0472">Membrane</keyword>
<evidence type="ECO:0000256" key="7">
    <source>
        <dbReference type="SAM" id="Phobius"/>
    </source>
</evidence>
<dbReference type="InterPro" id="IPR023090">
    <property type="entry name" value="UPF0702_alpha/beta_dom_sf"/>
</dbReference>
<comment type="subcellular location">
    <subcellularLocation>
        <location evidence="1">Cell membrane</location>
        <topology evidence="1">Multi-pass membrane protein</topology>
    </subcellularLocation>
</comment>
<name>A0A1N7KL87_9BACL</name>
<dbReference type="Pfam" id="PF04239">
    <property type="entry name" value="DUF421"/>
    <property type="match status" value="1"/>
</dbReference>
<evidence type="ECO:0000259" key="8">
    <source>
        <dbReference type="Pfam" id="PF04239"/>
    </source>
</evidence>
<dbReference type="PANTHER" id="PTHR34582">
    <property type="entry name" value="UPF0702 TRANSMEMBRANE PROTEIN YCAP"/>
    <property type="match status" value="1"/>
</dbReference>
<evidence type="ECO:0000256" key="4">
    <source>
        <dbReference type="ARBA" id="ARBA00022692"/>
    </source>
</evidence>
<gene>
    <name evidence="9" type="ORF">SAMN05421790_103142</name>
</gene>
<organism evidence="9 10">
    <name type="scientific">Kroppenstedtia eburnea</name>
    <dbReference type="NCBI Taxonomy" id="714067"/>
    <lineage>
        <taxon>Bacteria</taxon>
        <taxon>Bacillati</taxon>
        <taxon>Bacillota</taxon>
        <taxon>Bacilli</taxon>
        <taxon>Bacillales</taxon>
        <taxon>Thermoactinomycetaceae</taxon>
        <taxon>Kroppenstedtia</taxon>
    </lineage>
</organism>
<evidence type="ECO:0000256" key="1">
    <source>
        <dbReference type="ARBA" id="ARBA00004651"/>
    </source>
</evidence>
<feature type="transmembrane region" description="Helical" evidence="7">
    <location>
        <begin position="61"/>
        <end position="79"/>
    </location>
</feature>
<evidence type="ECO:0000313" key="9">
    <source>
        <dbReference type="EMBL" id="SIS62369.1"/>
    </source>
</evidence>
<dbReference type="Gene3D" id="3.30.240.20">
    <property type="entry name" value="bsu07140 like domains"/>
    <property type="match status" value="2"/>
</dbReference>
<evidence type="ECO:0000256" key="6">
    <source>
        <dbReference type="ARBA" id="ARBA00023136"/>
    </source>
</evidence>
<accession>A0A1N7KL87</accession>
<dbReference type="Proteomes" id="UP000186795">
    <property type="component" value="Unassembled WGS sequence"/>
</dbReference>
<keyword evidence="3" id="KW-1003">Cell membrane</keyword>
<feature type="domain" description="YetF C-terminal" evidence="8">
    <location>
        <begin position="84"/>
        <end position="211"/>
    </location>
</feature>
<keyword evidence="10" id="KW-1185">Reference proteome</keyword>
<protein>
    <submittedName>
        <fullName evidence="9">Uncharacterized membrane protein YcaP, DUF421 family</fullName>
    </submittedName>
</protein>
<dbReference type="AlphaFoldDB" id="A0A1N7KL87"/>
<reference evidence="10" key="1">
    <citation type="submission" date="2017-01" db="EMBL/GenBank/DDBJ databases">
        <authorList>
            <person name="Varghese N."/>
            <person name="Submissions S."/>
        </authorList>
    </citation>
    <scope>NUCLEOTIDE SEQUENCE [LARGE SCALE GENOMIC DNA]</scope>
    <source>
        <strain evidence="10">DSM 45196</strain>
    </source>
</reference>
<feature type="transmembrane region" description="Helical" evidence="7">
    <location>
        <begin position="6"/>
        <end position="26"/>
    </location>
</feature>
<dbReference type="PANTHER" id="PTHR34582:SF2">
    <property type="entry name" value="UPF0702 TRANSMEMBRANE PROTEIN YDFR"/>
    <property type="match status" value="1"/>
</dbReference>
<dbReference type="EMBL" id="FTOD01000003">
    <property type="protein sequence ID" value="SIS62369.1"/>
    <property type="molecule type" value="Genomic_DNA"/>
</dbReference>
<dbReference type="InterPro" id="IPR007353">
    <property type="entry name" value="DUF421"/>
</dbReference>
<dbReference type="OrthoDB" id="9778331at2"/>
<proteinExistence type="inferred from homology"/>
<evidence type="ECO:0000256" key="2">
    <source>
        <dbReference type="ARBA" id="ARBA00006448"/>
    </source>
</evidence>
<keyword evidence="5 7" id="KW-1133">Transmembrane helix</keyword>
<sequence>MTGILIYLVRCGLVILTTWLVTNFIGKKSLARLTPYDLAILFILSNVAAEPLVNKDAFKTTIGVMILGLSMVGIARLSLTRPFKALDGTPSIVIAKGRIDREALKKNRLSIPMLLSMLRVKGYRGLAEVHYAVLEAGGELSVLPKSGVQPVTLKDLKLQAPQETTSFPVIVDGELDREVLPHLNISEAWLLEKLKRHFHMDLEEVLYAEMDRDKGIFVQGVNSVIKQKSLTDGGS</sequence>
<evidence type="ECO:0000256" key="5">
    <source>
        <dbReference type="ARBA" id="ARBA00022989"/>
    </source>
</evidence>
<dbReference type="GO" id="GO:0005886">
    <property type="term" value="C:plasma membrane"/>
    <property type="evidence" value="ECO:0007669"/>
    <property type="project" value="UniProtKB-SubCell"/>
</dbReference>